<feature type="compositionally biased region" description="Basic and acidic residues" evidence="1">
    <location>
        <begin position="540"/>
        <end position="552"/>
    </location>
</feature>
<feature type="compositionally biased region" description="Basic residues" evidence="1">
    <location>
        <begin position="835"/>
        <end position="846"/>
    </location>
</feature>
<organism evidence="4 5">
    <name type="scientific">Sarocladium strictum</name>
    <name type="common">Black bundle disease fungus</name>
    <name type="synonym">Acremonium strictum</name>
    <dbReference type="NCBI Taxonomy" id="5046"/>
    <lineage>
        <taxon>Eukaryota</taxon>
        <taxon>Fungi</taxon>
        <taxon>Dikarya</taxon>
        <taxon>Ascomycota</taxon>
        <taxon>Pezizomycotina</taxon>
        <taxon>Sordariomycetes</taxon>
        <taxon>Hypocreomycetidae</taxon>
        <taxon>Hypocreales</taxon>
        <taxon>Sarocladiaceae</taxon>
        <taxon>Sarocladium</taxon>
    </lineage>
</organism>
<feature type="compositionally biased region" description="Low complexity" evidence="1">
    <location>
        <begin position="274"/>
        <end position="290"/>
    </location>
</feature>
<dbReference type="GO" id="GO:0005737">
    <property type="term" value="C:cytoplasm"/>
    <property type="evidence" value="ECO:0007669"/>
    <property type="project" value="TreeGrafter"/>
</dbReference>
<dbReference type="GO" id="GO:0005546">
    <property type="term" value="F:phosphatidylinositol-4,5-bisphosphate binding"/>
    <property type="evidence" value="ECO:0007669"/>
    <property type="project" value="TreeGrafter"/>
</dbReference>
<evidence type="ECO:0000313" key="5">
    <source>
        <dbReference type="Proteomes" id="UP001175261"/>
    </source>
</evidence>
<dbReference type="GO" id="GO:0008154">
    <property type="term" value="P:actin polymerization or depolymerization"/>
    <property type="evidence" value="ECO:0007669"/>
    <property type="project" value="TreeGrafter"/>
</dbReference>
<dbReference type="Proteomes" id="UP001175261">
    <property type="component" value="Unassembled WGS sequence"/>
</dbReference>
<feature type="region of interest" description="Disordered" evidence="1">
    <location>
        <begin position="37"/>
        <end position="601"/>
    </location>
</feature>
<feature type="compositionally biased region" description="Polar residues" evidence="1">
    <location>
        <begin position="51"/>
        <end position="65"/>
    </location>
</feature>
<reference evidence="4" key="1">
    <citation type="submission" date="2022-10" db="EMBL/GenBank/DDBJ databases">
        <title>Determination and structural analysis of whole genome sequence of Sarocladium strictum F4-1.</title>
        <authorList>
            <person name="Hu L."/>
            <person name="Jiang Y."/>
        </authorList>
    </citation>
    <scope>NUCLEOTIDE SEQUENCE</scope>
    <source>
        <strain evidence="4">F4-1</strain>
    </source>
</reference>
<dbReference type="GO" id="GO:0051015">
    <property type="term" value="F:actin filament binding"/>
    <property type="evidence" value="ECO:0007669"/>
    <property type="project" value="InterPro"/>
</dbReference>
<feature type="compositionally biased region" description="Polar residues" evidence="1">
    <location>
        <begin position="153"/>
        <end position="172"/>
    </location>
</feature>
<dbReference type="PANTHER" id="PTHR11977">
    <property type="entry name" value="VILLIN"/>
    <property type="match status" value="1"/>
</dbReference>
<feature type="compositionally biased region" description="Low complexity" evidence="1">
    <location>
        <begin position="810"/>
        <end position="829"/>
    </location>
</feature>
<evidence type="ECO:0008006" key="6">
    <source>
        <dbReference type="Google" id="ProtNLM"/>
    </source>
</evidence>
<dbReference type="EMBL" id="JAPDFR010000002">
    <property type="protein sequence ID" value="KAK0389208.1"/>
    <property type="molecule type" value="Genomic_DNA"/>
</dbReference>
<gene>
    <name evidence="4" type="ORF">NLU13_2783</name>
</gene>
<comment type="caution">
    <text evidence="4">The sequence shown here is derived from an EMBL/GenBank/DDBJ whole genome shotgun (WGS) entry which is preliminary data.</text>
</comment>
<evidence type="ECO:0000259" key="2">
    <source>
        <dbReference type="Pfam" id="PF13254"/>
    </source>
</evidence>
<evidence type="ECO:0000256" key="1">
    <source>
        <dbReference type="SAM" id="MobiDB-lite"/>
    </source>
</evidence>
<feature type="compositionally biased region" description="Polar residues" evidence="1">
    <location>
        <begin position="720"/>
        <end position="734"/>
    </location>
</feature>
<feature type="domain" description="DUF7904" evidence="3">
    <location>
        <begin position="1145"/>
        <end position="1244"/>
    </location>
</feature>
<feature type="compositionally biased region" description="Polar residues" evidence="1">
    <location>
        <begin position="895"/>
        <end position="904"/>
    </location>
</feature>
<dbReference type="InterPro" id="IPR007122">
    <property type="entry name" value="Villin/Gelsolin"/>
</dbReference>
<feature type="compositionally biased region" description="Polar residues" evidence="1">
    <location>
        <begin position="577"/>
        <end position="588"/>
    </location>
</feature>
<dbReference type="SUPFAM" id="SSF55753">
    <property type="entry name" value="Actin depolymerizing proteins"/>
    <property type="match status" value="3"/>
</dbReference>
<feature type="compositionally biased region" description="Basic and acidic residues" evidence="1">
    <location>
        <begin position="646"/>
        <end position="658"/>
    </location>
</feature>
<dbReference type="SMART" id="SM00262">
    <property type="entry name" value="GEL"/>
    <property type="match status" value="3"/>
</dbReference>
<dbReference type="GO" id="GO:0015629">
    <property type="term" value="C:actin cytoskeleton"/>
    <property type="evidence" value="ECO:0007669"/>
    <property type="project" value="TreeGrafter"/>
</dbReference>
<feature type="compositionally biased region" description="Polar residues" evidence="1">
    <location>
        <begin position="125"/>
        <end position="139"/>
    </location>
</feature>
<proteinExistence type="predicted"/>
<feature type="compositionally biased region" description="Polar residues" evidence="1">
    <location>
        <begin position="515"/>
        <end position="534"/>
    </location>
</feature>
<dbReference type="GO" id="GO:0051016">
    <property type="term" value="P:barbed-end actin filament capping"/>
    <property type="evidence" value="ECO:0007669"/>
    <property type="project" value="TreeGrafter"/>
</dbReference>
<name>A0AA39L9N6_SARSR</name>
<feature type="compositionally biased region" description="Basic and acidic residues" evidence="1">
    <location>
        <begin position="564"/>
        <end position="576"/>
    </location>
</feature>
<accession>A0AA39L9N6</accession>
<dbReference type="Pfam" id="PF13254">
    <property type="entry name" value="DUF4045"/>
    <property type="match status" value="1"/>
</dbReference>
<protein>
    <recommendedName>
        <fullName evidence="6">Gelsolin</fullName>
    </recommendedName>
</protein>
<feature type="compositionally biased region" description="Polar residues" evidence="1">
    <location>
        <begin position="1059"/>
        <end position="1069"/>
    </location>
</feature>
<feature type="compositionally biased region" description="Polar residues" evidence="1">
    <location>
        <begin position="763"/>
        <end position="774"/>
    </location>
</feature>
<dbReference type="InterPro" id="IPR029006">
    <property type="entry name" value="ADF-H/Gelsolin-like_dom_sf"/>
</dbReference>
<feature type="compositionally biased region" description="Basic and acidic residues" evidence="1">
    <location>
        <begin position="969"/>
        <end position="997"/>
    </location>
</feature>
<dbReference type="Pfam" id="PF25480">
    <property type="entry name" value="DUF7904"/>
    <property type="match status" value="1"/>
</dbReference>
<feature type="compositionally biased region" description="Basic and acidic residues" evidence="1">
    <location>
        <begin position="37"/>
        <end position="49"/>
    </location>
</feature>
<keyword evidence="5" id="KW-1185">Reference proteome</keyword>
<dbReference type="GO" id="GO:0051014">
    <property type="term" value="P:actin filament severing"/>
    <property type="evidence" value="ECO:0007669"/>
    <property type="project" value="TreeGrafter"/>
</dbReference>
<dbReference type="Gene3D" id="3.40.20.10">
    <property type="entry name" value="Severin"/>
    <property type="match status" value="3"/>
</dbReference>
<feature type="region of interest" description="Disordered" evidence="1">
    <location>
        <begin position="646"/>
        <end position="1099"/>
    </location>
</feature>
<evidence type="ECO:0000259" key="3">
    <source>
        <dbReference type="Pfam" id="PF25480"/>
    </source>
</evidence>
<dbReference type="PANTHER" id="PTHR11977:SF133">
    <property type="entry name" value="DUF4045 DOMAIN-CONTAINING PROTEIN"/>
    <property type="match status" value="1"/>
</dbReference>
<feature type="compositionally biased region" description="Polar residues" evidence="1">
    <location>
        <begin position="104"/>
        <end position="118"/>
    </location>
</feature>
<evidence type="ECO:0000313" key="4">
    <source>
        <dbReference type="EMBL" id="KAK0389208.1"/>
    </source>
</evidence>
<sequence>MSDEVSQFLEQVERLRGQQIEEDEVRAKELEDYLAAKRERQARREERARSISPQKSSPANTPSPRSNRRSLHRSSDALRLESPQPHSREASVDSEVDPEGMVTSHVSTSPTKENQSPIDSDAKRNSTSARGSPLSWQRRPTSRGGSRPLSMLAAQNATQRSLAGTQEQQPASATEPAFSKDQIAQALGSKDPSWFRQTADRGQGSAAYRRNQVEDDDRLDMSSVKAQLPGMAAETPAPKEPTPQPTASKLMSPLPLNPPRFDGSAEEKGPVDARSPSPSGRVSPVRTPSPTKGMGGFVQSAMMKRSDSVKRWSVTSPPGLTRADSMASLASTRGAYDRSSVLGSSRPQSVIREKSTTPGSSRPTSRHGEMQPEVDTSTKTIAPDAPIAEALPGKAEEPEPRIPTSPSKTMDPRRWSPTKASWLETALNKPESPKPHSKPGTPTQPTWMAELNKNKPGDGNSRPNSISHKHQVSIGGLMRSSPMGGGARPNSTGLGGIYSPPPGGNRPLPGHSVKLSISKTSTSPEPELAEQTQPAEGAEQLEKMEQTEEPIRKSSAVGPPVTKSKPETPPKKDFRSTLKQRPQDNTGGKTEEPEFKNVFGNLRRTKTQNYVAPDLLKDNITRGKAALNTTGGPKKAERVDEFKEAILKKKDDFKKVQADGKGVTRSTTSAASNPLPEGLAKRAQLGKSGTYSRRDPSAESKPVPLKKPDSPKPSPKPRNISGQPLSPEASSMSPEPQELKKVTTEPVGSPSAFGAVPPPWLQKETSAPSRLQQGRSGGKLADRFNPALASMLARGPPALASNGGQKPEDSTSAVPASSSGPSEPSAPGPQLTHMTKNRARGPKRKAPTSASAPVTAKERSEATEEAPKPKKPTSTTIPKPEPSEVVSLPTEEKLSSSFPIQQQVAAKAAVRTKPTPNKPATGSLEPAGEPTPFTTRRLPSQPERPTEREISPLRPHKTGDAASQPGSPKKLDMKRMSRFLDDSVDPGKPETGKESVRLTHQRTGSTSPVKQFERSLPEPRPSSPTKVDSEPIPSVDSAASKFGGAIVKSPPIKPKPTFERSSPVSSPSKLQGPRTLPLGSTDGAKSPPPVESPLRSPAKNGNEITVLFQDFFGADRPRQKYKVDPAELLMNRPQAGAKVKSSGVQMYQISGDGKKMPVPAHNERVLFDSDMYICSHEFQNDIGKKFLELYFWVGDEVAESVAEEAQLFASREARAIGAKLIKLRQGKETSEFLQALGGVVIIRRGSNTKHDSLAPSMLCGRRYLGEVAFDEVDFSPASLCAGFPYLITKGGSCYLWKGKGCDVDELSCAKLIGMDLALMGELTEVEDGSEPDAFWSLFENGKKPHSADHWRLKPNYSKYGSRLFCSDADSRQQIYELYPFNQSDLSSSSIYILDAFFEMYVIVGSRAQSQYASFRNALDFAQEYAILASGMEDRPFVPFSTVVLEGIPRDLRSVFRKWEDSKSPTVMAPPSGGLRRGRSLRVVPLTQALQALAE</sequence>
<dbReference type="InterPro" id="IPR057226">
    <property type="entry name" value="DUF7904"/>
</dbReference>
<feature type="domain" description="DUF4045" evidence="2">
    <location>
        <begin position="2"/>
        <end position="653"/>
    </location>
</feature>
<feature type="region of interest" description="Disordered" evidence="1">
    <location>
        <begin position="620"/>
        <end position="639"/>
    </location>
</feature>
<dbReference type="InterPro" id="IPR025118">
    <property type="entry name" value="DUF4045"/>
</dbReference>
<feature type="compositionally biased region" description="Basic and acidic residues" evidence="1">
    <location>
        <begin position="856"/>
        <end position="868"/>
    </location>
</feature>